<dbReference type="PROSITE" id="PS50883">
    <property type="entry name" value="EAL"/>
    <property type="match status" value="1"/>
</dbReference>
<proteinExistence type="predicted"/>
<dbReference type="CDD" id="cd01948">
    <property type="entry name" value="EAL"/>
    <property type="match status" value="1"/>
</dbReference>
<dbReference type="InterPro" id="IPR035919">
    <property type="entry name" value="EAL_sf"/>
</dbReference>
<comment type="caution">
    <text evidence="2">The sequence shown here is derived from an EMBL/GenBank/DDBJ whole genome shotgun (WGS) entry which is preliminary data.</text>
</comment>
<dbReference type="Proteomes" id="UP000247555">
    <property type="component" value="Unassembled WGS sequence"/>
</dbReference>
<dbReference type="InterPro" id="IPR050706">
    <property type="entry name" value="Cyclic-di-GMP_PDE-like"/>
</dbReference>
<dbReference type="Pfam" id="PF00563">
    <property type="entry name" value="EAL"/>
    <property type="match status" value="1"/>
</dbReference>
<dbReference type="RefSeq" id="WP_110390816.1">
    <property type="nucleotide sequence ID" value="NZ_QJKI01000010.1"/>
</dbReference>
<dbReference type="EMBL" id="QJKI01000010">
    <property type="protein sequence ID" value="PXX78691.1"/>
    <property type="molecule type" value="Genomic_DNA"/>
</dbReference>
<name>A0A318KLN9_9NEIS</name>
<sequence length="283" mass="30512">MLANLILASYAPTAVRPPAPWCADLAAILAGPDLHAVFQPIVDFADARIVGYEGLIRGPSDSALHSPLNLFAAAEQCQQLLALERACRQVTLRRFAELRLQGALFLNISPQALLDPAFRPGETLGWMRAAGLSPEQVVIELTETRPVGDYALLREATAHYRDMGFRIALDDLGEGFSNLRLWSELRPDYVKLDKYFTQGIASDAAKQQFVRSIQAIAHATGARVIAEGIETADDLACLNGLGLGLGQGYHLGRPLAQPARALDEGVTAALAAFSPCHAAHPWP</sequence>
<dbReference type="SMART" id="SM00052">
    <property type="entry name" value="EAL"/>
    <property type="match status" value="1"/>
</dbReference>
<evidence type="ECO:0000313" key="3">
    <source>
        <dbReference type="Proteomes" id="UP000247555"/>
    </source>
</evidence>
<keyword evidence="3" id="KW-1185">Reference proteome</keyword>
<accession>A0A318KLN9</accession>
<dbReference type="Gene3D" id="3.20.20.450">
    <property type="entry name" value="EAL domain"/>
    <property type="match status" value="1"/>
</dbReference>
<dbReference type="PANTHER" id="PTHR33121:SF76">
    <property type="entry name" value="SIGNALING PROTEIN"/>
    <property type="match status" value="1"/>
</dbReference>
<dbReference type="InterPro" id="IPR001633">
    <property type="entry name" value="EAL_dom"/>
</dbReference>
<evidence type="ECO:0000313" key="2">
    <source>
        <dbReference type="EMBL" id="PXX78691.1"/>
    </source>
</evidence>
<protein>
    <submittedName>
        <fullName evidence="2">EAL domain-containing protein (Putative c-di-GMP-specific phosphodiesterase class I)</fullName>
    </submittedName>
</protein>
<organism evidence="2 3">
    <name type="scientific">Rivihabitans pingtungensis</name>
    <dbReference type="NCBI Taxonomy" id="1054498"/>
    <lineage>
        <taxon>Bacteria</taxon>
        <taxon>Pseudomonadati</taxon>
        <taxon>Pseudomonadota</taxon>
        <taxon>Betaproteobacteria</taxon>
        <taxon>Neisseriales</taxon>
        <taxon>Aquaspirillaceae</taxon>
        <taxon>Rivihabitans</taxon>
    </lineage>
</organism>
<reference evidence="2 3" key="1">
    <citation type="submission" date="2018-05" db="EMBL/GenBank/DDBJ databases">
        <title>Genomic Encyclopedia of Type Strains, Phase IV (KMG-IV): sequencing the most valuable type-strain genomes for metagenomic binning, comparative biology and taxonomic classification.</title>
        <authorList>
            <person name="Goeker M."/>
        </authorList>
    </citation>
    <scope>NUCLEOTIDE SEQUENCE [LARGE SCALE GENOMIC DNA]</scope>
    <source>
        <strain evidence="2 3">DSM 29661</strain>
    </source>
</reference>
<dbReference type="OrthoDB" id="9813903at2"/>
<dbReference type="SUPFAM" id="SSF141868">
    <property type="entry name" value="EAL domain-like"/>
    <property type="match status" value="1"/>
</dbReference>
<dbReference type="PANTHER" id="PTHR33121">
    <property type="entry name" value="CYCLIC DI-GMP PHOSPHODIESTERASE PDEF"/>
    <property type="match status" value="1"/>
</dbReference>
<evidence type="ECO:0000259" key="1">
    <source>
        <dbReference type="PROSITE" id="PS50883"/>
    </source>
</evidence>
<dbReference type="GO" id="GO:0071111">
    <property type="term" value="F:cyclic-guanylate-specific phosphodiesterase activity"/>
    <property type="evidence" value="ECO:0007669"/>
    <property type="project" value="InterPro"/>
</dbReference>
<dbReference type="AlphaFoldDB" id="A0A318KLN9"/>
<feature type="domain" description="EAL" evidence="1">
    <location>
        <begin position="18"/>
        <end position="268"/>
    </location>
</feature>
<gene>
    <name evidence="2" type="ORF">DFR34_1108</name>
</gene>